<keyword evidence="4" id="KW-1185">Reference proteome</keyword>
<evidence type="ECO:0000313" key="4">
    <source>
        <dbReference type="Proteomes" id="UP001227230"/>
    </source>
</evidence>
<feature type="compositionally biased region" description="Pro residues" evidence="1">
    <location>
        <begin position="97"/>
        <end position="110"/>
    </location>
</feature>
<gene>
    <name evidence="3" type="ORF">VitviT2T_021404</name>
</gene>
<feature type="chain" id="PRO_5045466408" evidence="2">
    <location>
        <begin position="19"/>
        <end position="110"/>
    </location>
</feature>
<proteinExistence type="predicted"/>
<keyword evidence="2" id="KW-0732">Signal</keyword>
<name>A0ABY9D9Q2_VITVI</name>
<accession>A0ABY9D9Q2</accession>
<dbReference type="Proteomes" id="UP001227230">
    <property type="component" value="Chromosome 14"/>
</dbReference>
<feature type="region of interest" description="Disordered" evidence="1">
    <location>
        <begin position="60"/>
        <end position="110"/>
    </location>
</feature>
<reference evidence="3 4" key="1">
    <citation type="journal article" date="2023" name="Hortic Res">
        <title>The complete reference genome for grapevine (Vitis vinifera L.) genetics and breeding.</title>
        <authorList>
            <person name="Shi X."/>
            <person name="Cao S."/>
            <person name="Wang X."/>
            <person name="Huang S."/>
            <person name="Wang Y."/>
            <person name="Liu Z."/>
            <person name="Liu W."/>
            <person name="Leng X."/>
            <person name="Peng Y."/>
            <person name="Wang N."/>
            <person name="Wang Y."/>
            <person name="Ma Z."/>
            <person name="Xu X."/>
            <person name="Zhang F."/>
            <person name="Xue H."/>
            <person name="Zhong H."/>
            <person name="Wang Y."/>
            <person name="Zhang K."/>
            <person name="Velt A."/>
            <person name="Avia K."/>
            <person name="Holtgrawe D."/>
            <person name="Grimplet J."/>
            <person name="Matus J.T."/>
            <person name="Ware D."/>
            <person name="Wu X."/>
            <person name="Wang H."/>
            <person name="Liu C."/>
            <person name="Fang Y."/>
            <person name="Rustenholz C."/>
            <person name="Cheng Z."/>
            <person name="Xiao H."/>
            <person name="Zhou Y."/>
        </authorList>
    </citation>
    <scope>NUCLEOTIDE SEQUENCE [LARGE SCALE GENOMIC DNA]</scope>
    <source>
        <strain evidence="4">cv. Pinot noir / PN40024</strain>
        <tissue evidence="3">Leaf</tissue>
    </source>
</reference>
<evidence type="ECO:0000313" key="3">
    <source>
        <dbReference type="EMBL" id="WKA03285.1"/>
    </source>
</evidence>
<feature type="signal peptide" evidence="2">
    <location>
        <begin position="1"/>
        <end position="18"/>
    </location>
</feature>
<protein>
    <submittedName>
        <fullName evidence="3">Uncharacterized protein</fullName>
    </submittedName>
</protein>
<evidence type="ECO:0000256" key="2">
    <source>
        <dbReference type="SAM" id="SignalP"/>
    </source>
</evidence>
<organism evidence="3 4">
    <name type="scientific">Vitis vinifera</name>
    <name type="common">Grape</name>
    <dbReference type="NCBI Taxonomy" id="29760"/>
    <lineage>
        <taxon>Eukaryota</taxon>
        <taxon>Viridiplantae</taxon>
        <taxon>Streptophyta</taxon>
        <taxon>Embryophyta</taxon>
        <taxon>Tracheophyta</taxon>
        <taxon>Spermatophyta</taxon>
        <taxon>Magnoliopsida</taxon>
        <taxon>eudicotyledons</taxon>
        <taxon>Gunneridae</taxon>
        <taxon>Pentapetalae</taxon>
        <taxon>rosids</taxon>
        <taxon>Vitales</taxon>
        <taxon>Vitaceae</taxon>
        <taxon>Viteae</taxon>
        <taxon>Vitis</taxon>
    </lineage>
</organism>
<dbReference type="EMBL" id="CP126661">
    <property type="protein sequence ID" value="WKA03285.1"/>
    <property type="molecule type" value="Genomic_DNA"/>
</dbReference>
<evidence type="ECO:0000256" key="1">
    <source>
        <dbReference type="SAM" id="MobiDB-lite"/>
    </source>
</evidence>
<sequence length="110" mass="11922">MNALFLLLVILIHSVVLQISHTGKSYVAMARPLEAASDMDFVPAASNRLLKQMKVYPDRVGSPMWKPPPQPGKPHQFYVPPPSPPHVGLLQSSPHSLSPPPPPPPLPSSP</sequence>